<gene>
    <name evidence="4" type="ORF">IEQ34_017497</name>
</gene>
<dbReference type="EMBL" id="JAGFBR010000016">
    <property type="protein sequence ID" value="KAH0453173.1"/>
    <property type="molecule type" value="Genomic_DNA"/>
</dbReference>
<evidence type="ECO:0000256" key="1">
    <source>
        <dbReference type="ARBA" id="ARBA00022837"/>
    </source>
</evidence>
<dbReference type="SUPFAM" id="SSF47473">
    <property type="entry name" value="EF-hand"/>
    <property type="match status" value="1"/>
</dbReference>
<protein>
    <recommendedName>
        <fullName evidence="3">EF-hand domain-containing protein</fullName>
    </recommendedName>
</protein>
<feature type="region of interest" description="Disordered" evidence="2">
    <location>
        <begin position="199"/>
        <end position="220"/>
    </location>
</feature>
<evidence type="ECO:0000256" key="2">
    <source>
        <dbReference type="SAM" id="MobiDB-lite"/>
    </source>
</evidence>
<evidence type="ECO:0000313" key="4">
    <source>
        <dbReference type="EMBL" id="KAH0453173.1"/>
    </source>
</evidence>
<dbReference type="GO" id="GO:0005509">
    <property type="term" value="F:calcium ion binding"/>
    <property type="evidence" value="ECO:0007669"/>
    <property type="project" value="InterPro"/>
</dbReference>
<keyword evidence="1" id="KW-0106">Calcium</keyword>
<proteinExistence type="predicted"/>
<feature type="domain" description="EF-hand" evidence="3">
    <location>
        <begin position="129"/>
        <end position="164"/>
    </location>
</feature>
<organism evidence="4 5">
    <name type="scientific">Dendrobium chrysotoxum</name>
    <name type="common">Orchid</name>
    <dbReference type="NCBI Taxonomy" id="161865"/>
    <lineage>
        <taxon>Eukaryota</taxon>
        <taxon>Viridiplantae</taxon>
        <taxon>Streptophyta</taxon>
        <taxon>Embryophyta</taxon>
        <taxon>Tracheophyta</taxon>
        <taxon>Spermatophyta</taxon>
        <taxon>Magnoliopsida</taxon>
        <taxon>Liliopsida</taxon>
        <taxon>Asparagales</taxon>
        <taxon>Orchidaceae</taxon>
        <taxon>Epidendroideae</taxon>
        <taxon>Malaxideae</taxon>
        <taxon>Dendrobiinae</taxon>
        <taxon>Dendrobium</taxon>
    </lineage>
</organism>
<dbReference type="Proteomes" id="UP000775213">
    <property type="component" value="Unassembled WGS sequence"/>
</dbReference>
<dbReference type="InterPro" id="IPR018247">
    <property type="entry name" value="EF_Hand_1_Ca_BS"/>
</dbReference>
<name>A0AAV7GBM4_DENCH</name>
<sequence>MAMEGARFGLRWGSVVELGLLTVVEDRTTEKGSPSACREEATGWDDKSSAAKPCNCLQSIKEKLSMVQVEAILELLYSDGGGVLGYDYFFKPVYMEEKDVMEMTLEAFISLQDGRKELHSGVAIAWSGEERVRMHGMLKRYDLNGEGVICFKEFKLIMLFTKSGSSPDLWDLAEEARERKKDRYLCNEQAFVIFVPSDPTEERRGGVTSDPTGRNVVEGGEKRKNGACAEDHAYTIIDGFFGGFMKFFSSKSWFFSIIRRVMKEVVVLCHHQEGEKGGRGSLSSLEGEKGGQASLPHRVALLLDNFVDLPLLGKMNNFQCMFAHTYYFNLVWLAVGEVSFIP</sequence>
<dbReference type="PROSITE" id="PS50222">
    <property type="entry name" value="EF_HAND_2"/>
    <property type="match status" value="1"/>
</dbReference>
<dbReference type="PROSITE" id="PS00018">
    <property type="entry name" value="EF_HAND_1"/>
    <property type="match status" value="1"/>
</dbReference>
<reference evidence="4 5" key="1">
    <citation type="journal article" date="2021" name="Hortic Res">
        <title>Chromosome-scale assembly of the Dendrobium chrysotoxum genome enhances the understanding of orchid evolution.</title>
        <authorList>
            <person name="Zhang Y."/>
            <person name="Zhang G.Q."/>
            <person name="Zhang D."/>
            <person name="Liu X.D."/>
            <person name="Xu X.Y."/>
            <person name="Sun W.H."/>
            <person name="Yu X."/>
            <person name="Zhu X."/>
            <person name="Wang Z.W."/>
            <person name="Zhao X."/>
            <person name="Zhong W.Y."/>
            <person name="Chen H."/>
            <person name="Yin W.L."/>
            <person name="Huang T."/>
            <person name="Niu S.C."/>
            <person name="Liu Z.J."/>
        </authorList>
    </citation>
    <scope>NUCLEOTIDE SEQUENCE [LARGE SCALE GENOMIC DNA]</scope>
    <source>
        <strain evidence="4">Lindl</strain>
    </source>
</reference>
<dbReference type="AlphaFoldDB" id="A0AAV7GBM4"/>
<dbReference type="InterPro" id="IPR002048">
    <property type="entry name" value="EF_hand_dom"/>
</dbReference>
<accession>A0AAV7GBM4</accession>
<dbReference type="InterPro" id="IPR011992">
    <property type="entry name" value="EF-hand-dom_pair"/>
</dbReference>
<evidence type="ECO:0000259" key="3">
    <source>
        <dbReference type="PROSITE" id="PS50222"/>
    </source>
</evidence>
<evidence type="ECO:0000313" key="5">
    <source>
        <dbReference type="Proteomes" id="UP000775213"/>
    </source>
</evidence>
<keyword evidence="5" id="KW-1185">Reference proteome</keyword>
<comment type="caution">
    <text evidence="4">The sequence shown here is derived from an EMBL/GenBank/DDBJ whole genome shotgun (WGS) entry which is preliminary data.</text>
</comment>